<evidence type="ECO:0000256" key="2">
    <source>
        <dbReference type="ARBA" id="ARBA00022963"/>
    </source>
</evidence>
<feature type="active site" description="Proton acceptor" evidence="4">
    <location>
        <position position="161"/>
    </location>
</feature>
<dbReference type="InterPro" id="IPR016035">
    <property type="entry name" value="Acyl_Trfase/lysoPLipase"/>
</dbReference>
<feature type="short sequence motif" description="DGA/G" evidence="4">
    <location>
        <begin position="161"/>
        <end position="163"/>
    </location>
</feature>
<proteinExistence type="predicted"/>
<dbReference type="CDD" id="cd07208">
    <property type="entry name" value="Pat_hypo_Ecoli_yjju_like"/>
    <property type="match status" value="1"/>
</dbReference>
<dbReference type="InterPro" id="IPR002641">
    <property type="entry name" value="PNPLA_dom"/>
</dbReference>
<dbReference type="PROSITE" id="PS51635">
    <property type="entry name" value="PNPLA"/>
    <property type="match status" value="1"/>
</dbReference>
<evidence type="ECO:0000256" key="1">
    <source>
        <dbReference type="ARBA" id="ARBA00022801"/>
    </source>
</evidence>
<sequence>MAKQVGLMLEGGGMRSAYTAGVLDFLLDQNIEFPYIATASSGSLIGSSYIAKQRNRNYRILEALGNNSESISIKRWIRDKEIFNMDYLFETIPNELIPLDYDAFSKSKTQFMIGTTDIETGNPIFFDQYKSKEELLIIARASCSLPVLAKSVKYKGYELMDGGVSDPIPIKPLIDRGIRKNVVVLTRNRGYIKKGSKLNWLFKRIFKQKPELVTLLRDRHVKYNQTMQRLLELEKNNEVFIIQPEEPLQSGRLERNKDKLELLYQQGYQEAERKYDTLKEFINASPHMTHDVPL</sequence>
<keyword evidence="7" id="KW-1185">Reference proteome</keyword>
<organism evidence="6 7">
    <name type="scientific">Tenuibacillus multivorans</name>
    <dbReference type="NCBI Taxonomy" id="237069"/>
    <lineage>
        <taxon>Bacteria</taxon>
        <taxon>Bacillati</taxon>
        <taxon>Bacillota</taxon>
        <taxon>Bacilli</taxon>
        <taxon>Bacillales</taxon>
        <taxon>Bacillaceae</taxon>
        <taxon>Tenuibacillus</taxon>
    </lineage>
</organism>
<gene>
    <name evidence="6" type="ORF">SAMN05216498_3017</name>
</gene>
<keyword evidence="1 4" id="KW-0378">Hydrolase</keyword>
<dbReference type="AlphaFoldDB" id="A0A1H0E0B0"/>
<comment type="caution">
    <text evidence="4">Lacks conserved residue(s) required for the propagation of feature annotation.</text>
</comment>
<evidence type="ECO:0000313" key="7">
    <source>
        <dbReference type="Proteomes" id="UP000199334"/>
    </source>
</evidence>
<dbReference type="Pfam" id="PF01734">
    <property type="entry name" value="Patatin"/>
    <property type="match status" value="1"/>
</dbReference>
<evidence type="ECO:0000256" key="4">
    <source>
        <dbReference type="PROSITE-ProRule" id="PRU01161"/>
    </source>
</evidence>
<dbReference type="STRING" id="237069.SAMN05216498_3017"/>
<protein>
    <submittedName>
        <fullName evidence="6">Predicted phospholipase, patatin/cPLA2 family</fullName>
    </submittedName>
</protein>
<dbReference type="Pfam" id="PF19890">
    <property type="entry name" value="DUF6363"/>
    <property type="match status" value="1"/>
</dbReference>
<keyword evidence="3 4" id="KW-0443">Lipid metabolism</keyword>
<feature type="domain" description="PNPLA" evidence="5">
    <location>
        <begin position="7"/>
        <end position="174"/>
    </location>
</feature>
<name>A0A1H0E0B0_9BACI</name>
<accession>A0A1H0E0B0</accession>
<evidence type="ECO:0000259" key="5">
    <source>
        <dbReference type="PROSITE" id="PS51635"/>
    </source>
</evidence>
<dbReference type="InterPro" id="IPR037483">
    <property type="entry name" value="YjjU-like"/>
</dbReference>
<dbReference type="EMBL" id="FNIG01000008">
    <property type="protein sequence ID" value="SDN75947.1"/>
    <property type="molecule type" value="Genomic_DNA"/>
</dbReference>
<dbReference type="Gene3D" id="3.40.1090.10">
    <property type="entry name" value="Cytosolic phospholipase A2 catalytic domain"/>
    <property type="match status" value="2"/>
</dbReference>
<dbReference type="InterPro" id="IPR045943">
    <property type="entry name" value="DUF6363"/>
</dbReference>
<dbReference type="SUPFAM" id="SSF52151">
    <property type="entry name" value="FabD/lysophospholipase-like"/>
    <property type="match status" value="1"/>
</dbReference>
<reference evidence="6 7" key="1">
    <citation type="submission" date="2016-10" db="EMBL/GenBank/DDBJ databases">
        <authorList>
            <person name="de Groot N.N."/>
        </authorList>
    </citation>
    <scope>NUCLEOTIDE SEQUENCE [LARGE SCALE GENOMIC DNA]</scope>
    <source>
        <strain evidence="6 7">CGMCC 1.3442</strain>
    </source>
</reference>
<dbReference type="PANTHER" id="PTHR14226:SF25">
    <property type="entry name" value="PHOSPHOESTERASE"/>
    <property type="match status" value="1"/>
</dbReference>
<dbReference type="Proteomes" id="UP000199334">
    <property type="component" value="Unassembled WGS sequence"/>
</dbReference>
<dbReference type="GO" id="GO:0016042">
    <property type="term" value="P:lipid catabolic process"/>
    <property type="evidence" value="ECO:0007669"/>
    <property type="project" value="UniProtKB-UniRule"/>
</dbReference>
<dbReference type="RefSeq" id="WP_245686875.1">
    <property type="nucleotide sequence ID" value="NZ_BJVZ01000005.1"/>
</dbReference>
<dbReference type="GO" id="GO:0016787">
    <property type="term" value="F:hydrolase activity"/>
    <property type="evidence" value="ECO:0007669"/>
    <property type="project" value="UniProtKB-UniRule"/>
</dbReference>
<evidence type="ECO:0000256" key="3">
    <source>
        <dbReference type="ARBA" id="ARBA00023098"/>
    </source>
</evidence>
<evidence type="ECO:0000313" key="6">
    <source>
        <dbReference type="EMBL" id="SDN75947.1"/>
    </source>
</evidence>
<dbReference type="InterPro" id="IPR050301">
    <property type="entry name" value="NTE"/>
</dbReference>
<feature type="active site" description="Nucleophile" evidence="4">
    <location>
        <position position="40"/>
    </location>
</feature>
<keyword evidence="2 4" id="KW-0442">Lipid degradation</keyword>
<dbReference type="PANTHER" id="PTHR14226">
    <property type="entry name" value="NEUROPATHY TARGET ESTERASE/SWISS CHEESE D.MELANOGASTER"/>
    <property type="match status" value="1"/>
</dbReference>